<proteinExistence type="predicted"/>
<name>A0A2A6E1I3_9BACL</name>
<feature type="transmembrane region" description="Helical" evidence="1">
    <location>
        <begin position="52"/>
        <end position="72"/>
    </location>
</feature>
<dbReference type="AlphaFoldDB" id="A0A2A6E1I3"/>
<organism evidence="2 3">
    <name type="scientific">Candidatus Reconcilbacillus cellulovorans</name>
    <dbReference type="NCBI Taxonomy" id="1906605"/>
    <lineage>
        <taxon>Bacteria</taxon>
        <taxon>Bacillati</taxon>
        <taxon>Bacillota</taxon>
        <taxon>Bacilli</taxon>
        <taxon>Bacillales</taxon>
        <taxon>Paenibacillaceae</taxon>
        <taxon>Candidatus Reconcilbacillus</taxon>
    </lineage>
</organism>
<reference evidence="2 3" key="1">
    <citation type="submission" date="2016-12" db="EMBL/GenBank/DDBJ databases">
        <title>Candidatus Reconcilibacillus cellulovorans genome.</title>
        <authorList>
            <person name="Kolinko S."/>
            <person name="Wu Y.-W."/>
            <person name="Tachea F."/>
            <person name="Denzel E."/>
            <person name="Hiras J."/>
            <person name="Baecker N."/>
            <person name="Chan L.J."/>
            <person name="Eichorst S.A."/>
            <person name="Frey D."/>
            <person name="Adams P.D."/>
            <person name="Pray T."/>
            <person name="Tanjore D."/>
            <person name="Petzold C.J."/>
            <person name="Gladden J.M."/>
            <person name="Simmons B.A."/>
            <person name="Singer S.W."/>
        </authorList>
    </citation>
    <scope>NUCLEOTIDE SEQUENCE [LARGE SCALE GENOMIC DNA]</scope>
    <source>
        <strain evidence="2">JTherm</strain>
    </source>
</reference>
<accession>A0A2A6E1I3</accession>
<dbReference type="EMBL" id="MOXJ01000011">
    <property type="protein sequence ID" value="PDO10669.1"/>
    <property type="molecule type" value="Genomic_DNA"/>
</dbReference>
<feature type="transmembrane region" description="Helical" evidence="1">
    <location>
        <begin position="12"/>
        <end position="32"/>
    </location>
</feature>
<keyword evidence="1" id="KW-1133">Transmembrane helix</keyword>
<sequence length="237" mass="26460">MLSWIEMRKALARSVLYTGIALAVMTGLTVAIRGKQFPGVFEAAHSITFYGNAAEIFMAVLMAKALGDEFYYKTSTFVFSSSSSRLKILASKWLYHFWIAAVFAVFAIGVSCAAQWILEGRVDTEAQWDHALKIMPVYLLFALAAGSFLLAVGSVTLNIVGPLIAYVVVFWFLPGAVANLLERWFSLEKIETFLSPLFLRTFLVSLDYDFRDAIALVLFSAFCFALAAFIMNRRDLH</sequence>
<feature type="transmembrane region" description="Helical" evidence="1">
    <location>
        <begin position="163"/>
        <end position="181"/>
    </location>
</feature>
<comment type="caution">
    <text evidence="2">The sequence shown here is derived from an EMBL/GenBank/DDBJ whole genome shotgun (WGS) entry which is preliminary data.</text>
</comment>
<gene>
    <name evidence="2" type="ORF">BLM47_06140</name>
</gene>
<feature type="transmembrane region" description="Helical" evidence="1">
    <location>
        <begin position="93"/>
        <end position="117"/>
    </location>
</feature>
<dbReference type="Proteomes" id="UP000243688">
    <property type="component" value="Unassembled WGS sequence"/>
</dbReference>
<evidence type="ECO:0000313" key="3">
    <source>
        <dbReference type="Proteomes" id="UP000243688"/>
    </source>
</evidence>
<evidence type="ECO:0000256" key="1">
    <source>
        <dbReference type="SAM" id="Phobius"/>
    </source>
</evidence>
<feature type="transmembrane region" description="Helical" evidence="1">
    <location>
        <begin position="137"/>
        <end position="156"/>
    </location>
</feature>
<feature type="transmembrane region" description="Helical" evidence="1">
    <location>
        <begin position="213"/>
        <end position="231"/>
    </location>
</feature>
<protein>
    <submittedName>
        <fullName evidence="2">Uncharacterized protein</fullName>
    </submittedName>
</protein>
<evidence type="ECO:0000313" key="2">
    <source>
        <dbReference type="EMBL" id="PDO10669.1"/>
    </source>
</evidence>
<keyword evidence="1" id="KW-0472">Membrane</keyword>
<keyword evidence="1" id="KW-0812">Transmembrane</keyword>